<accession>A0ABW3ENJ9</accession>
<evidence type="ECO:0000313" key="2">
    <source>
        <dbReference type="Proteomes" id="UP001596972"/>
    </source>
</evidence>
<name>A0ABW3ENJ9_9ACTN</name>
<evidence type="ECO:0000313" key="1">
    <source>
        <dbReference type="EMBL" id="MFD0901908.1"/>
    </source>
</evidence>
<proteinExistence type="predicted"/>
<organism evidence="1 2">
    <name type="scientific">Actinomadura sediminis</name>
    <dbReference type="NCBI Taxonomy" id="1038904"/>
    <lineage>
        <taxon>Bacteria</taxon>
        <taxon>Bacillati</taxon>
        <taxon>Actinomycetota</taxon>
        <taxon>Actinomycetes</taxon>
        <taxon>Streptosporangiales</taxon>
        <taxon>Thermomonosporaceae</taxon>
        <taxon>Actinomadura</taxon>
    </lineage>
</organism>
<evidence type="ECO:0008006" key="3">
    <source>
        <dbReference type="Google" id="ProtNLM"/>
    </source>
</evidence>
<dbReference type="RefSeq" id="WP_378299162.1">
    <property type="nucleotide sequence ID" value="NZ_JBHTJA010000027.1"/>
</dbReference>
<keyword evidence="2" id="KW-1185">Reference proteome</keyword>
<protein>
    <recommendedName>
        <fullName evidence="3">HEAT repeat domain-containing protein</fullName>
    </recommendedName>
</protein>
<gene>
    <name evidence="1" type="ORF">ACFQ11_16020</name>
</gene>
<comment type="caution">
    <text evidence="1">The sequence shown here is derived from an EMBL/GenBank/DDBJ whole genome shotgun (WGS) entry which is preliminary data.</text>
</comment>
<dbReference type="EMBL" id="JBHTJA010000027">
    <property type="protein sequence ID" value="MFD0901908.1"/>
    <property type="molecule type" value="Genomic_DNA"/>
</dbReference>
<sequence>MFMMAFLREFGSWYWNCEFDDAELQAAFDATGTAESADDFRRAFLVLLRSDDVAARGVALDFYDRAGATSRFGEENPFERFHDEVMAVAREMLAGPPRPEDDIAFAGADHASALLAIKNDVRPEDGTAVLAVLRRRPDGSLLSNALSVAGAVLSISDEPGLAALIEEMAFDSSRDVRERREAVQALSKARGDEVTALLVRTVTEEEDPGPRRDAAAGLATGRRFYAHRELLEDLAAEDDGAGFLRHALDPGPHSTYWDGVDPGSPRLARALDEMRSPTSEQAHRAAFRALLHSGRVAAVGIALDHFCSGEGLTRFGLSTEPYHADVRVLARHVLSQPLTSIPGTEEGACQASALDALACIADPGDARLLADLLARPDLPPLVRSRLFRAVDTCLGKWEEPDERVVAAIERVFLDPAVPMDDRVEAVEALFDASGRRMVEALLRAVGCEAVPVQIAGAERLSEEDLIGEHRELLRDLAASWPEEAPHEARLVRRRLAA</sequence>
<reference evidence="2" key="1">
    <citation type="journal article" date="2019" name="Int. J. Syst. Evol. Microbiol.">
        <title>The Global Catalogue of Microorganisms (GCM) 10K type strain sequencing project: providing services to taxonomists for standard genome sequencing and annotation.</title>
        <authorList>
            <consortium name="The Broad Institute Genomics Platform"/>
            <consortium name="The Broad Institute Genome Sequencing Center for Infectious Disease"/>
            <person name="Wu L."/>
            <person name="Ma J."/>
        </authorList>
    </citation>
    <scope>NUCLEOTIDE SEQUENCE [LARGE SCALE GENOMIC DNA]</scope>
    <source>
        <strain evidence="2">JCM 31202</strain>
    </source>
</reference>
<dbReference type="Proteomes" id="UP001596972">
    <property type="component" value="Unassembled WGS sequence"/>
</dbReference>